<reference evidence="2" key="1">
    <citation type="journal article" date="2022" name="bioRxiv">
        <title>Sequencing and chromosome-scale assembly of the giantPleurodeles waltlgenome.</title>
        <authorList>
            <person name="Brown T."/>
            <person name="Elewa A."/>
            <person name="Iarovenko S."/>
            <person name="Subramanian E."/>
            <person name="Araus A.J."/>
            <person name="Petzold A."/>
            <person name="Susuki M."/>
            <person name="Suzuki K.-i.T."/>
            <person name="Hayashi T."/>
            <person name="Toyoda A."/>
            <person name="Oliveira C."/>
            <person name="Osipova E."/>
            <person name="Leigh N.D."/>
            <person name="Simon A."/>
            <person name="Yun M.H."/>
        </authorList>
    </citation>
    <scope>NUCLEOTIDE SEQUENCE</scope>
    <source>
        <strain evidence="2">20211129_DDA</strain>
        <tissue evidence="2">Liver</tissue>
    </source>
</reference>
<dbReference type="Proteomes" id="UP001066276">
    <property type="component" value="Chromosome 12"/>
</dbReference>
<gene>
    <name evidence="2" type="ORF">NDU88_002544</name>
</gene>
<name>A0AAV7KSH9_PLEWA</name>
<keyword evidence="3" id="KW-1185">Reference proteome</keyword>
<feature type="region of interest" description="Disordered" evidence="1">
    <location>
        <begin position="1"/>
        <end position="34"/>
    </location>
</feature>
<evidence type="ECO:0000256" key="1">
    <source>
        <dbReference type="SAM" id="MobiDB-lite"/>
    </source>
</evidence>
<evidence type="ECO:0000313" key="2">
    <source>
        <dbReference type="EMBL" id="KAJ1082376.1"/>
    </source>
</evidence>
<evidence type="ECO:0000313" key="3">
    <source>
        <dbReference type="Proteomes" id="UP001066276"/>
    </source>
</evidence>
<dbReference type="EMBL" id="JANPWB010000016">
    <property type="protein sequence ID" value="KAJ1082376.1"/>
    <property type="molecule type" value="Genomic_DNA"/>
</dbReference>
<sequence>MPQPKPRGGAVLQSMGPVPPGLGGGDGGPARRRGAVAQVQCVHQPVVHLGPERCRPHLEILSRSVVRSSGGVMAFGVVARAQGLRGDPGGGGGPGPRPPWDRQWQRRAPAGGEGQSGRR</sequence>
<protein>
    <submittedName>
        <fullName evidence="2">Uncharacterized protein</fullName>
    </submittedName>
</protein>
<dbReference type="AlphaFoldDB" id="A0AAV7KSH9"/>
<proteinExistence type="predicted"/>
<feature type="region of interest" description="Disordered" evidence="1">
    <location>
        <begin position="82"/>
        <end position="119"/>
    </location>
</feature>
<organism evidence="2 3">
    <name type="scientific">Pleurodeles waltl</name>
    <name type="common">Iberian ribbed newt</name>
    <dbReference type="NCBI Taxonomy" id="8319"/>
    <lineage>
        <taxon>Eukaryota</taxon>
        <taxon>Metazoa</taxon>
        <taxon>Chordata</taxon>
        <taxon>Craniata</taxon>
        <taxon>Vertebrata</taxon>
        <taxon>Euteleostomi</taxon>
        <taxon>Amphibia</taxon>
        <taxon>Batrachia</taxon>
        <taxon>Caudata</taxon>
        <taxon>Salamandroidea</taxon>
        <taxon>Salamandridae</taxon>
        <taxon>Pleurodelinae</taxon>
        <taxon>Pleurodeles</taxon>
    </lineage>
</organism>
<accession>A0AAV7KSH9</accession>
<comment type="caution">
    <text evidence="2">The sequence shown here is derived from an EMBL/GenBank/DDBJ whole genome shotgun (WGS) entry which is preliminary data.</text>
</comment>